<dbReference type="KEGG" id="spaa:SPAPADRAFT_70290"/>
<dbReference type="InterPro" id="IPR006285">
    <property type="entry name" value="Atg7"/>
</dbReference>
<accession>G3AHF7</accession>
<keyword evidence="5 11" id="KW-0963">Cytoplasm</keyword>
<dbReference type="InterPro" id="IPR032197">
    <property type="entry name" value="Atg7_N"/>
</dbReference>
<dbReference type="FunCoup" id="G3AHF7">
    <property type="interactions" value="759"/>
</dbReference>
<feature type="domain" description="THIF-type NAD/FAD binding fold" evidence="12">
    <location>
        <begin position="306"/>
        <end position="546"/>
    </location>
</feature>
<dbReference type="HOGENOM" id="CLU_012998_2_1_1"/>
<dbReference type="InterPro" id="IPR042523">
    <property type="entry name" value="Atg7_N_2"/>
</dbReference>
<comment type="function">
    <text evidence="9">E1-like activating enzyme involved in the 2 ubiquitin-like systems required for cytoplasm to vacuole transport (Cvt) and autophagy. Activates ATG12 for its conjugation with ATG5 and ATG8 for its conjugation with phosphatidylethanolamine. Both systems are needed for the ATG8 association to Cvt vesicles and autophagosomes membranes. Autophagy is essential for maintenance of amino acid levels and protein synthesis under nitrogen starvation. Required for selective autophagic degradation of the nucleus (nucleophagy) as well as for mitophagy which contributes to regulate mitochondrial quantity and quality by eliminating the mitochondria to a basal level to fulfill cellular energy requirements and preventing excess ROS production. Plays a role in the regulation of filamentous growth and chronological longevity.</text>
</comment>
<evidence type="ECO:0000256" key="6">
    <source>
        <dbReference type="ARBA" id="ARBA00022786"/>
    </source>
</evidence>
<evidence type="ECO:0000256" key="5">
    <source>
        <dbReference type="ARBA" id="ARBA00022490"/>
    </source>
</evidence>
<feature type="active site" description="Glycyl thioester intermediate" evidence="10">
    <location>
        <position position="508"/>
    </location>
</feature>
<dbReference type="GO" id="GO:0000422">
    <property type="term" value="P:autophagy of mitochondrion"/>
    <property type="evidence" value="ECO:0007669"/>
    <property type="project" value="EnsemblFungi"/>
</dbReference>
<dbReference type="Gene3D" id="3.40.140.100">
    <property type="entry name" value="Ubiquitin-like modifier-activating enzyme ATG7 C-terminal domain"/>
    <property type="match status" value="1"/>
</dbReference>
<dbReference type="Gene3D" id="3.40.140.70">
    <property type="entry name" value="Ubiquitin-like modifier-activating enzyme ATG7 N-terminal domain"/>
    <property type="match status" value="1"/>
</dbReference>
<evidence type="ECO:0000313" key="15">
    <source>
        <dbReference type="Proteomes" id="UP000000709"/>
    </source>
</evidence>
<gene>
    <name evidence="14" type="ORF">SPAPADRAFT_70290</name>
</gene>
<keyword evidence="4 11" id="KW-0813">Transport</keyword>
<organism evidence="15">
    <name type="scientific">Spathaspora passalidarum (strain NRRL Y-27907 / 11-Y1)</name>
    <dbReference type="NCBI Taxonomy" id="619300"/>
    <lineage>
        <taxon>Eukaryota</taxon>
        <taxon>Fungi</taxon>
        <taxon>Dikarya</taxon>
        <taxon>Ascomycota</taxon>
        <taxon>Saccharomycotina</taxon>
        <taxon>Pichiomycetes</taxon>
        <taxon>Debaryomycetaceae</taxon>
        <taxon>Spathaspora</taxon>
    </lineage>
</organism>
<evidence type="ECO:0000256" key="11">
    <source>
        <dbReference type="RuleBase" id="RU366022"/>
    </source>
</evidence>
<dbReference type="Pfam" id="PF16420">
    <property type="entry name" value="ATG7_N"/>
    <property type="match status" value="1"/>
</dbReference>
<dbReference type="GO" id="GO:0000045">
    <property type="term" value="P:autophagosome assembly"/>
    <property type="evidence" value="ECO:0007669"/>
    <property type="project" value="TreeGrafter"/>
</dbReference>
<dbReference type="Proteomes" id="UP000000709">
    <property type="component" value="Unassembled WGS sequence"/>
</dbReference>
<dbReference type="InParanoid" id="G3AHF7"/>
<keyword evidence="8 11" id="KW-0072">Autophagy</keyword>
<dbReference type="EMBL" id="GL996500">
    <property type="protein sequence ID" value="EGW34121.1"/>
    <property type="molecule type" value="Genomic_DNA"/>
</dbReference>
<keyword evidence="6 11" id="KW-0833">Ubl conjugation pathway</keyword>
<evidence type="ECO:0000256" key="1">
    <source>
        <dbReference type="ARBA" id="ARBA00010931"/>
    </source>
</evidence>
<dbReference type="InterPro" id="IPR042522">
    <property type="entry name" value="Atg7_N_1"/>
</dbReference>
<proteinExistence type="inferred from homology"/>
<dbReference type="InterPro" id="IPR045886">
    <property type="entry name" value="ThiF/MoeB/HesA"/>
</dbReference>
<evidence type="ECO:0000256" key="9">
    <source>
        <dbReference type="ARBA" id="ARBA00024930"/>
    </source>
</evidence>
<dbReference type="STRING" id="619300.G3AHF7"/>
<evidence type="ECO:0000256" key="8">
    <source>
        <dbReference type="ARBA" id="ARBA00023006"/>
    </source>
</evidence>
<dbReference type="InterPro" id="IPR000594">
    <property type="entry name" value="ThiF_NAD_FAD-bd"/>
</dbReference>
<evidence type="ECO:0000256" key="3">
    <source>
        <dbReference type="ARBA" id="ARBA00017647"/>
    </source>
</evidence>
<dbReference type="AlphaFoldDB" id="G3AHF7"/>
<dbReference type="GO" id="GO:0032258">
    <property type="term" value="P:cytoplasm to vacuole targeting by the Cvt pathway"/>
    <property type="evidence" value="ECO:0007669"/>
    <property type="project" value="EnsemblFungi"/>
</dbReference>
<comment type="similarity">
    <text evidence="1 11">Belongs to the ATG7 family.</text>
</comment>
<sequence>MSTDNKIVKFTPIQSFIESSFFIKLSQLKLDKFKLDSSKHVITGFIQHPKLLNRFNDMPTLNLDQDSFEPEQVEDSSKVFIKGEIYNVNTIEEFKQIDKLQQLTEWGGQIYESMKTVTTFDYQVFNQFYILSFSDLKKYKFYYWVAYPSFTSKWSIIEEKQQSDDLSLVKMIEEKINQLGENGQFFQLVDGQLVDAPETDQPGKFVFVDTCLSKDKKPGSQLKNYLYYIALKGFKTIELMIYRVDGSTFSYKLQLEKYDKVPKTITGWERTSQGKLGPKLADLGSLIDPNQLAAQAVELNLKLMKWRIAPDIDLDIIKSQKVLLLGAGTLGTYVARGLLGWGVKHVTFVDNGRISYSNPVRQSLFQFKDCFSDSGQGQWKAQRAAKSLQEIFPGVDSKGFNLEVPMIGHPITDEPKQRANFETLCQLYEDHDVIFLLMDSREARWLPTVLGVAKNKIVINAALGFDSYLVMRHGSLLQPQDQRLGCYYCNDVVAPNDSLTDRTLDQMCTVTRPGAALIASALAVEMLVAILQHPDKQLAKHVIVDNNKFGSVPHQIRGFLHNFNQQSNLHAPNYKYCSGCSEPVINEFNTSGWEFIKQCLNDSSYLEDICGLKQVQKEAELATQSLLRELELDTEDYEAVDVDADDEDSEWLS</sequence>
<comment type="subunit">
    <text evidence="2 11">Homodimer.</text>
</comment>
<dbReference type="eggNOG" id="KOG2337">
    <property type="taxonomic scope" value="Eukaryota"/>
</dbReference>
<keyword evidence="15" id="KW-1185">Reference proteome</keyword>
<dbReference type="OrthoDB" id="338614at2759"/>
<dbReference type="GO" id="GO:0034727">
    <property type="term" value="P:piecemeal microautophagy of the nucleus"/>
    <property type="evidence" value="ECO:0007669"/>
    <property type="project" value="EnsemblFungi"/>
</dbReference>
<dbReference type="SUPFAM" id="SSF69572">
    <property type="entry name" value="Activating enzymes of the ubiquitin-like proteins"/>
    <property type="match status" value="1"/>
</dbReference>
<dbReference type="OMA" id="RQIWDAI"/>
<dbReference type="GO" id="GO:0005829">
    <property type="term" value="C:cytosol"/>
    <property type="evidence" value="ECO:0007669"/>
    <property type="project" value="EnsemblFungi"/>
</dbReference>
<dbReference type="GO" id="GO:0019778">
    <property type="term" value="F:Atg12 activating enzyme activity"/>
    <property type="evidence" value="ECO:0007669"/>
    <property type="project" value="EnsemblFungi"/>
</dbReference>
<dbReference type="NCBIfam" id="TIGR01381">
    <property type="entry name" value="E1_like_apg7"/>
    <property type="match status" value="1"/>
</dbReference>
<evidence type="ECO:0000256" key="2">
    <source>
        <dbReference type="ARBA" id="ARBA00011738"/>
    </source>
</evidence>
<feature type="domain" description="Ubiquitin-like modifier-activating enzyme Atg7 N-terminal" evidence="13">
    <location>
        <begin position="8"/>
        <end position="286"/>
    </location>
</feature>
<dbReference type="Pfam" id="PF00899">
    <property type="entry name" value="ThiF"/>
    <property type="match status" value="1"/>
</dbReference>
<dbReference type="Gene3D" id="3.40.50.720">
    <property type="entry name" value="NAD(P)-binding Rossmann-like Domain"/>
    <property type="match status" value="1"/>
</dbReference>
<comment type="subcellular location">
    <subcellularLocation>
        <location evidence="11">Cytoplasm</location>
    </subcellularLocation>
    <subcellularLocation>
        <location evidence="11">Preautophagosomal structure</location>
    </subcellularLocation>
</comment>
<name>G3AHF7_SPAPN</name>
<evidence type="ECO:0000259" key="12">
    <source>
        <dbReference type="Pfam" id="PF00899"/>
    </source>
</evidence>
<dbReference type="GO" id="GO:0019779">
    <property type="term" value="F:Atg8 activating enzyme activity"/>
    <property type="evidence" value="ECO:0007669"/>
    <property type="project" value="EnsemblFungi"/>
</dbReference>
<dbReference type="GO" id="GO:0006995">
    <property type="term" value="P:cellular response to nitrogen starvation"/>
    <property type="evidence" value="ECO:0007669"/>
    <property type="project" value="TreeGrafter"/>
</dbReference>
<dbReference type="GO" id="GO:0032446">
    <property type="term" value="P:protein modification by small protein conjugation"/>
    <property type="evidence" value="ECO:0007669"/>
    <property type="project" value="EnsemblFungi"/>
</dbReference>
<dbReference type="RefSeq" id="XP_007373705.1">
    <property type="nucleotide sequence ID" value="XM_007373643.1"/>
</dbReference>
<reference evidence="14 15" key="1">
    <citation type="journal article" date="2011" name="Proc. Natl. Acad. Sci. U.S.A.">
        <title>Comparative genomics of xylose-fermenting fungi for enhanced biofuel production.</title>
        <authorList>
            <person name="Wohlbach D.J."/>
            <person name="Kuo A."/>
            <person name="Sato T.K."/>
            <person name="Potts K.M."/>
            <person name="Salamov A.A."/>
            <person name="LaButti K.M."/>
            <person name="Sun H."/>
            <person name="Clum A."/>
            <person name="Pangilinan J.L."/>
            <person name="Lindquist E.A."/>
            <person name="Lucas S."/>
            <person name="Lapidus A."/>
            <person name="Jin M."/>
            <person name="Gunawan C."/>
            <person name="Balan V."/>
            <person name="Dale B.E."/>
            <person name="Jeffries T.W."/>
            <person name="Zinkel R."/>
            <person name="Barry K.W."/>
            <person name="Grigoriev I.V."/>
            <person name="Gasch A.P."/>
        </authorList>
    </citation>
    <scope>NUCLEOTIDE SEQUENCE [LARGE SCALE GENOMIC DNA]</scope>
    <source>
        <strain evidence="15">NRRL Y-27907 / 11-Y1</strain>
    </source>
</reference>
<evidence type="ECO:0000256" key="10">
    <source>
        <dbReference type="PIRSR" id="PIRSR606285-1"/>
    </source>
</evidence>
<dbReference type="GO" id="GO:0042802">
    <property type="term" value="F:identical protein binding"/>
    <property type="evidence" value="ECO:0007669"/>
    <property type="project" value="EnsemblFungi"/>
</dbReference>
<dbReference type="InterPro" id="IPR035985">
    <property type="entry name" value="Ubiquitin-activating_enz"/>
</dbReference>
<evidence type="ECO:0000259" key="13">
    <source>
        <dbReference type="Pfam" id="PF16420"/>
    </source>
</evidence>
<dbReference type="GO" id="GO:0097632">
    <property type="term" value="C:extrinsic component of phagophore assembly site membrane"/>
    <property type="evidence" value="ECO:0007669"/>
    <property type="project" value="EnsemblFungi"/>
</dbReference>
<dbReference type="PANTHER" id="PTHR10953">
    <property type="entry name" value="UBIQUITIN-ACTIVATING ENZYME E1"/>
    <property type="match status" value="1"/>
</dbReference>
<evidence type="ECO:0000313" key="14">
    <source>
        <dbReference type="EMBL" id="EGW34121.1"/>
    </source>
</evidence>
<evidence type="ECO:0000256" key="7">
    <source>
        <dbReference type="ARBA" id="ARBA00022927"/>
    </source>
</evidence>
<protein>
    <recommendedName>
        <fullName evidence="3 11">Ubiquitin-like modifier-activating enzyme ATG7</fullName>
    </recommendedName>
    <alternativeName>
        <fullName evidence="11">Autophagy-related protein 7</fullName>
    </alternativeName>
</protein>
<dbReference type="FunFam" id="3.40.50.720:FF:000243">
    <property type="entry name" value="Ubiquitin-like modifier-activating enzyme ATG7"/>
    <property type="match status" value="1"/>
</dbReference>
<dbReference type="GeneID" id="18875316"/>
<evidence type="ECO:0000256" key="4">
    <source>
        <dbReference type="ARBA" id="ARBA00022448"/>
    </source>
</evidence>
<dbReference type="PANTHER" id="PTHR10953:SF3">
    <property type="entry name" value="UBIQUITIN-LIKE MODIFIER-ACTIVATING ENZYME ATG7"/>
    <property type="match status" value="1"/>
</dbReference>
<keyword evidence="7 11" id="KW-0653">Protein transport</keyword>